<keyword evidence="6" id="KW-0342">GTP-binding</keyword>
<dbReference type="eggNOG" id="COG0529">
    <property type="taxonomic scope" value="Bacteria"/>
</dbReference>
<dbReference type="SUPFAM" id="SSF50465">
    <property type="entry name" value="EF-Tu/eEF-1alpha/eIF2-gamma C-terminal domain"/>
    <property type="match status" value="1"/>
</dbReference>
<feature type="domain" description="Tr-type G" evidence="8">
    <location>
        <begin position="21"/>
        <end position="232"/>
    </location>
</feature>
<evidence type="ECO:0000313" key="9">
    <source>
        <dbReference type="EMBL" id="CBK40188.1"/>
    </source>
</evidence>
<dbReference type="InterPro" id="IPR027417">
    <property type="entry name" value="P-loop_NTPase"/>
</dbReference>
<dbReference type="GO" id="GO:0006790">
    <property type="term" value="P:sulfur compound metabolic process"/>
    <property type="evidence" value="ECO:0007669"/>
    <property type="project" value="InterPro"/>
</dbReference>
<dbReference type="STRING" id="330214.NIDE0411"/>
<evidence type="ECO:0000256" key="1">
    <source>
        <dbReference type="ARBA" id="ARBA00012391"/>
    </source>
</evidence>
<evidence type="ECO:0000256" key="4">
    <source>
        <dbReference type="ARBA" id="ARBA00022741"/>
    </source>
</evidence>
<dbReference type="Pfam" id="PF00009">
    <property type="entry name" value="GTP_EFTU"/>
    <property type="match status" value="1"/>
</dbReference>
<proteinExistence type="predicted"/>
<feature type="compositionally biased region" description="Basic and acidic residues" evidence="7">
    <location>
        <begin position="8"/>
        <end position="19"/>
    </location>
</feature>
<dbReference type="AlphaFoldDB" id="D8PAC9"/>
<dbReference type="PROSITE" id="PS51722">
    <property type="entry name" value="G_TR_2"/>
    <property type="match status" value="1"/>
</dbReference>
<dbReference type="InterPro" id="IPR009000">
    <property type="entry name" value="Transl_B-barrel_sf"/>
</dbReference>
<keyword evidence="9" id="KW-0418">Kinase</keyword>
<dbReference type="KEGG" id="nde:NIDE0411"/>
<reference evidence="9 10" key="1">
    <citation type="journal article" date="2010" name="Proc. Natl. Acad. Sci. U.S.A.">
        <title>A Nitrospira metagenome illuminates the physiology and evolution of globally important nitrite-oxidizing bacteria.</title>
        <authorList>
            <person name="Lucker S."/>
            <person name="Wagner M."/>
            <person name="Maixner F."/>
            <person name="Pelletier E."/>
            <person name="Koch H."/>
            <person name="Vacherie B."/>
            <person name="Rattei T."/>
            <person name="Sinninghe Damste J."/>
            <person name="Spieck E."/>
            <person name="Le Paslier D."/>
            <person name="Daims H."/>
        </authorList>
    </citation>
    <scope>NUCLEOTIDE SEQUENCE [LARGE SCALE GENOMIC DNA]</scope>
</reference>
<evidence type="ECO:0000259" key="8">
    <source>
        <dbReference type="PROSITE" id="PS51722"/>
    </source>
</evidence>
<keyword evidence="5" id="KW-0067">ATP-binding</keyword>
<dbReference type="Gene3D" id="2.40.30.10">
    <property type="entry name" value="Translation factors"/>
    <property type="match status" value="2"/>
</dbReference>
<dbReference type="HOGENOM" id="CLU_007265_5_3_0"/>
<evidence type="ECO:0000256" key="5">
    <source>
        <dbReference type="ARBA" id="ARBA00022840"/>
    </source>
</evidence>
<feature type="region of interest" description="Disordered" evidence="7">
    <location>
        <begin position="1"/>
        <end position="20"/>
    </location>
</feature>
<evidence type="ECO:0000256" key="6">
    <source>
        <dbReference type="ARBA" id="ARBA00023134"/>
    </source>
</evidence>
<keyword evidence="10" id="KW-1185">Reference proteome</keyword>
<dbReference type="Gene3D" id="3.40.50.300">
    <property type="entry name" value="P-loop containing nucleotide triphosphate hydrolases"/>
    <property type="match status" value="2"/>
</dbReference>
<dbReference type="InterPro" id="IPR031157">
    <property type="entry name" value="G_TR_CS"/>
</dbReference>
<sequence length="626" mass="69816">MNQGSIERVNHMTQHEQSKPQESLNIVIVGHVDHGKSTLVGRLYADTGSLPEGKVEKVQAICRQQGKEFEYAFLFDAFLEEQEQGITIDTARTFFIWNGRQYIIIDAPGHKEFLKNMISGAARAEAALLLIDALEGVREQSKKHGYLLSLLGVTQFAVVVNKMDLVGYRQDVFDGIEKEYREFLGQFRAVPQQMIPVSAKMGDNIATRSSHMNWYQGPTVLETLALFKKEQVRSEQPLRFPLQDVYKFDARRILAGRITAGRLKVGDQLVFSPSNKTAVVQSLEGFNVDPPRSDAQAGESVGITLDEQIFVERGEIASHRDSIPLVSTAIRVNLFWMGRRPLEKGRKYVLRLATREVACEVAAIHRIIDTADLAQLQESQSVAKNQVAELTLRVKSPLAFDLSSSFEATGRFVLVDEYDIAGGGIITELVHDEQEGLREEARQREYAWLTGDVRAEDRARQYGHRAAIVLFTGSAQTGKTFLARRVEALLVADSRHAYLLEGENLLQGLDADLSAADPSFAAERVRRYGEVARLLIDTGLIVVSTSKTFGINYQRMAEMIRTLVQPAPVLAVHMSRAGEEPPPNTDLHFAGPQDFDAAARQILDELKQRGVLIEPPGTRSTIQYSI</sequence>
<name>D8PAC9_9BACT</name>
<dbReference type="InterPro" id="IPR005225">
    <property type="entry name" value="Small_GTP-bd"/>
</dbReference>
<dbReference type="InterPro" id="IPR009001">
    <property type="entry name" value="Transl_elong_EF1A/Init_IF2_C"/>
</dbReference>
<dbReference type="GO" id="GO:0016301">
    <property type="term" value="F:kinase activity"/>
    <property type="evidence" value="ECO:0007669"/>
    <property type="project" value="UniProtKB-KW"/>
</dbReference>
<dbReference type="InterPro" id="IPR054696">
    <property type="entry name" value="GTP-eEF1A_C"/>
</dbReference>
<organism evidence="9 10">
    <name type="scientific">Nitrospira defluvii</name>
    <dbReference type="NCBI Taxonomy" id="330214"/>
    <lineage>
        <taxon>Bacteria</taxon>
        <taxon>Pseudomonadati</taxon>
        <taxon>Nitrospirota</taxon>
        <taxon>Nitrospiria</taxon>
        <taxon>Nitrospirales</taxon>
        <taxon>Nitrospiraceae</taxon>
        <taxon>Nitrospira</taxon>
    </lineage>
</organism>
<dbReference type="PRINTS" id="PR00315">
    <property type="entry name" value="ELONGATNFCT"/>
</dbReference>
<dbReference type="InterPro" id="IPR000795">
    <property type="entry name" value="T_Tr_GTP-bd_dom"/>
</dbReference>
<evidence type="ECO:0000256" key="3">
    <source>
        <dbReference type="ARBA" id="ARBA00022695"/>
    </source>
</evidence>
<dbReference type="EC" id="2.7.7.4" evidence="1"/>
<dbReference type="SUPFAM" id="SSF52540">
    <property type="entry name" value="P-loop containing nucleoside triphosphate hydrolases"/>
    <property type="match status" value="2"/>
</dbReference>
<dbReference type="NCBIfam" id="TIGR02034">
    <property type="entry name" value="CysN"/>
    <property type="match status" value="1"/>
</dbReference>
<dbReference type="GO" id="GO:0003924">
    <property type="term" value="F:GTPase activity"/>
    <property type="evidence" value="ECO:0007669"/>
    <property type="project" value="InterPro"/>
</dbReference>
<dbReference type="GO" id="GO:0005524">
    <property type="term" value="F:ATP binding"/>
    <property type="evidence" value="ECO:0007669"/>
    <property type="project" value="UniProtKB-KW"/>
</dbReference>
<evidence type="ECO:0000313" key="10">
    <source>
        <dbReference type="Proteomes" id="UP000001660"/>
    </source>
</evidence>
<dbReference type="CDD" id="cd04095">
    <property type="entry name" value="CysN_NoDQ_III"/>
    <property type="match status" value="1"/>
</dbReference>
<protein>
    <recommendedName>
        <fullName evidence="1">sulfate adenylyltransferase</fullName>
        <ecNumber evidence="1">2.7.7.4</ecNumber>
    </recommendedName>
</protein>
<keyword evidence="2 9" id="KW-0808">Transferase</keyword>
<evidence type="ECO:0000256" key="2">
    <source>
        <dbReference type="ARBA" id="ARBA00022679"/>
    </source>
</evidence>
<dbReference type="NCBIfam" id="TIGR00231">
    <property type="entry name" value="small_GTP"/>
    <property type="match status" value="1"/>
</dbReference>
<gene>
    <name evidence="9" type="primary">cysNC</name>
    <name evidence="9" type="ORF">NIDE0411</name>
</gene>
<accession>D8PAC9</accession>
<dbReference type="EMBL" id="FP929003">
    <property type="protein sequence ID" value="CBK40188.1"/>
    <property type="molecule type" value="Genomic_DNA"/>
</dbReference>
<dbReference type="InterPro" id="IPR011779">
    <property type="entry name" value="SO4_adenylTrfase_lsu"/>
</dbReference>
<dbReference type="PROSITE" id="PS00301">
    <property type="entry name" value="G_TR_1"/>
    <property type="match status" value="1"/>
</dbReference>
<dbReference type="Proteomes" id="UP000001660">
    <property type="component" value="Chromosome"/>
</dbReference>
<dbReference type="PANTHER" id="PTHR23115">
    <property type="entry name" value="TRANSLATION FACTOR"/>
    <property type="match status" value="1"/>
</dbReference>
<dbReference type="InterPro" id="IPR059117">
    <property type="entry name" value="APS_kinase_dom"/>
</dbReference>
<dbReference type="SUPFAM" id="SSF50447">
    <property type="entry name" value="Translation proteins"/>
    <property type="match status" value="1"/>
</dbReference>
<dbReference type="Pfam" id="PF01583">
    <property type="entry name" value="APS_kinase"/>
    <property type="match status" value="1"/>
</dbReference>
<keyword evidence="4" id="KW-0547">Nucleotide-binding</keyword>
<evidence type="ECO:0000256" key="7">
    <source>
        <dbReference type="SAM" id="MobiDB-lite"/>
    </source>
</evidence>
<dbReference type="OrthoDB" id="9804504at2"/>
<dbReference type="Pfam" id="PF22594">
    <property type="entry name" value="GTP-eEF1A_C"/>
    <property type="match status" value="1"/>
</dbReference>
<dbReference type="InterPro" id="IPR050100">
    <property type="entry name" value="TRAFAC_GTPase_members"/>
</dbReference>
<dbReference type="GO" id="GO:0005525">
    <property type="term" value="F:GTP binding"/>
    <property type="evidence" value="ECO:0007669"/>
    <property type="project" value="UniProtKB-KW"/>
</dbReference>
<dbReference type="InterPro" id="IPR044139">
    <property type="entry name" value="CysN_NoDQ_III"/>
</dbReference>
<dbReference type="eggNOG" id="COG2895">
    <property type="taxonomic scope" value="Bacteria"/>
</dbReference>
<dbReference type="GO" id="GO:0004781">
    <property type="term" value="F:sulfate adenylyltransferase (ATP) activity"/>
    <property type="evidence" value="ECO:0007669"/>
    <property type="project" value="UniProtKB-EC"/>
</dbReference>
<keyword evidence="3 9" id="KW-0548">Nucleotidyltransferase</keyword>